<feature type="domain" description="Phytocyanin" evidence="3">
    <location>
        <begin position="67"/>
        <end position="140"/>
    </location>
</feature>
<sequence>MLFSSKALIAACLPLALAQYGPPPAAPKSSTSAAAAKAPASTTASSTNGVQTIAVGANNGFAFTPNSLTAAVGSSIEFNFNPPEHSVVEGSFASPCVPANNSAFYSGGQTSSSTAFTIVVNSTDPIWFFCGFPGHCGLGMVGVINPPSDGSQTVAQFAAAAAKVQSPPTITLPVQGGIVGPVKAVSAPSSSSSAASSASAASASPTTGAATRGMDVAGSAQWFVIALTGVLALGVGTLIM</sequence>
<dbReference type="PANTHER" id="PTHR34883:SF15">
    <property type="entry name" value="EXTRACELLULAR SERINE-RICH PROTEIN"/>
    <property type="match status" value="1"/>
</dbReference>
<keyword evidence="5" id="KW-1185">Reference proteome</keyword>
<dbReference type="Proteomes" id="UP000785200">
    <property type="component" value="Unassembled WGS sequence"/>
</dbReference>
<accession>A0A9P6VH82</accession>
<organism evidence="4 5">
    <name type="scientific">Hyphodiscus hymeniophilus</name>
    <dbReference type="NCBI Taxonomy" id="353542"/>
    <lineage>
        <taxon>Eukaryota</taxon>
        <taxon>Fungi</taxon>
        <taxon>Dikarya</taxon>
        <taxon>Ascomycota</taxon>
        <taxon>Pezizomycotina</taxon>
        <taxon>Leotiomycetes</taxon>
        <taxon>Helotiales</taxon>
        <taxon>Hyphodiscaceae</taxon>
        <taxon>Hyphodiscus</taxon>
    </lineage>
</organism>
<reference evidence="4" key="1">
    <citation type="submission" date="2019-07" db="EMBL/GenBank/DDBJ databases">
        <title>Hyphodiscus hymeniophilus genome sequencing and assembly.</title>
        <authorList>
            <person name="Kramer G."/>
            <person name="Nodwell J."/>
        </authorList>
    </citation>
    <scope>NUCLEOTIDE SEQUENCE</scope>
    <source>
        <strain evidence="4">ATCC 34498</strain>
    </source>
</reference>
<name>A0A9P6VH82_9HELO</name>
<evidence type="ECO:0000313" key="4">
    <source>
        <dbReference type="EMBL" id="KAG0648011.1"/>
    </source>
</evidence>
<dbReference type="PANTHER" id="PTHR34883">
    <property type="entry name" value="SERINE-RICH PROTEIN, PUTATIVE-RELATED-RELATED"/>
    <property type="match status" value="1"/>
</dbReference>
<dbReference type="EMBL" id="VNKQ01000011">
    <property type="protein sequence ID" value="KAG0648011.1"/>
    <property type="molecule type" value="Genomic_DNA"/>
</dbReference>
<feature type="transmembrane region" description="Helical" evidence="1">
    <location>
        <begin position="220"/>
        <end position="239"/>
    </location>
</feature>
<dbReference type="OrthoDB" id="5415867at2759"/>
<gene>
    <name evidence="4" type="ORF">D0Z07_5960</name>
</gene>
<keyword evidence="1" id="KW-0472">Membrane</keyword>
<feature type="chain" id="PRO_5040159916" evidence="2">
    <location>
        <begin position="19"/>
        <end position="240"/>
    </location>
</feature>
<keyword evidence="1" id="KW-1133">Transmembrane helix</keyword>
<dbReference type="SUPFAM" id="SSF49503">
    <property type="entry name" value="Cupredoxins"/>
    <property type="match status" value="1"/>
</dbReference>
<dbReference type="InterPro" id="IPR003245">
    <property type="entry name" value="Phytocyanin_dom"/>
</dbReference>
<proteinExistence type="predicted"/>
<protein>
    <submittedName>
        <fullName evidence="4">GPI-anchored cupredoxin</fullName>
    </submittedName>
</protein>
<dbReference type="GO" id="GO:0009055">
    <property type="term" value="F:electron transfer activity"/>
    <property type="evidence" value="ECO:0007669"/>
    <property type="project" value="InterPro"/>
</dbReference>
<dbReference type="InterPro" id="IPR052953">
    <property type="entry name" value="Ser-rich/MCO-related"/>
</dbReference>
<dbReference type="InterPro" id="IPR008972">
    <property type="entry name" value="Cupredoxin"/>
</dbReference>
<keyword evidence="1" id="KW-0812">Transmembrane</keyword>
<keyword evidence="2" id="KW-0732">Signal</keyword>
<feature type="signal peptide" evidence="2">
    <location>
        <begin position="1"/>
        <end position="18"/>
    </location>
</feature>
<evidence type="ECO:0000259" key="3">
    <source>
        <dbReference type="Pfam" id="PF02298"/>
    </source>
</evidence>
<evidence type="ECO:0000256" key="2">
    <source>
        <dbReference type="SAM" id="SignalP"/>
    </source>
</evidence>
<comment type="caution">
    <text evidence="4">The sequence shown here is derived from an EMBL/GenBank/DDBJ whole genome shotgun (WGS) entry which is preliminary data.</text>
</comment>
<evidence type="ECO:0000313" key="5">
    <source>
        <dbReference type="Proteomes" id="UP000785200"/>
    </source>
</evidence>
<evidence type="ECO:0000256" key="1">
    <source>
        <dbReference type="SAM" id="Phobius"/>
    </source>
</evidence>
<dbReference type="Gene3D" id="2.60.40.420">
    <property type="entry name" value="Cupredoxins - blue copper proteins"/>
    <property type="match status" value="1"/>
</dbReference>
<dbReference type="AlphaFoldDB" id="A0A9P6VH82"/>
<dbReference type="Pfam" id="PF02298">
    <property type="entry name" value="Cu_bind_like"/>
    <property type="match status" value="1"/>
</dbReference>